<feature type="binding site" evidence="9">
    <location>
        <begin position="344"/>
        <end position="347"/>
    </location>
    <ligand>
        <name>GMP</name>
        <dbReference type="ChEBI" id="CHEBI:58115"/>
    </ligand>
</feature>
<dbReference type="EMBL" id="JALJOQ010000032">
    <property type="protein sequence ID" value="KAK9807265.1"/>
    <property type="molecule type" value="Genomic_DNA"/>
</dbReference>
<evidence type="ECO:0000256" key="10">
    <source>
        <dbReference type="PIRSR" id="PIRSR601233-3"/>
    </source>
</evidence>
<dbReference type="Gene3D" id="3.90.1860.10">
    <property type="entry name" value="tRNA-splicing ligase RtcB"/>
    <property type="match status" value="1"/>
</dbReference>
<keyword evidence="3 10" id="KW-0479">Metal-binding</keyword>
<comment type="cofactor">
    <cofactor evidence="10">
        <name>Mn(2+)</name>
        <dbReference type="ChEBI" id="CHEBI:29035"/>
    </cofactor>
    <text evidence="10">Binds 2 manganese ions per subunit.</text>
</comment>
<evidence type="ECO:0000256" key="3">
    <source>
        <dbReference type="ARBA" id="ARBA00022723"/>
    </source>
</evidence>
<proteinExistence type="predicted"/>
<dbReference type="GO" id="GO:0170057">
    <property type="term" value="F:RNA ligase (GTP) activity"/>
    <property type="evidence" value="ECO:0007669"/>
    <property type="project" value="UniProtKB-EC"/>
</dbReference>
<dbReference type="InterPro" id="IPR036025">
    <property type="entry name" value="RtcB-like_sf"/>
</dbReference>
<reference evidence="11 12" key="1">
    <citation type="journal article" date="2024" name="Nat. Commun.">
        <title>Phylogenomics reveals the evolutionary origins of lichenization in chlorophyte algae.</title>
        <authorList>
            <person name="Puginier C."/>
            <person name="Libourel C."/>
            <person name="Otte J."/>
            <person name="Skaloud P."/>
            <person name="Haon M."/>
            <person name="Grisel S."/>
            <person name="Petersen M."/>
            <person name="Berrin J.G."/>
            <person name="Delaux P.M."/>
            <person name="Dal Grande F."/>
            <person name="Keller J."/>
        </authorList>
    </citation>
    <scope>NUCLEOTIDE SEQUENCE [LARGE SCALE GENOMIC DNA]</scope>
    <source>
        <strain evidence="11 12">SAG 2036</strain>
    </source>
</reference>
<dbReference type="PANTHER" id="PTHR43749">
    <property type="entry name" value="RNA-SPLICING LIGASE RTCB"/>
    <property type="match status" value="1"/>
</dbReference>
<evidence type="ECO:0000256" key="4">
    <source>
        <dbReference type="ARBA" id="ARBA00022741"/>
    </source>
</evidence>
<feature type="binding site" evidence="10">
    <location>
        <position position="212"/>
    </location>
    <ligand>
        <name>Mn(2+)</name>
        <dbReference type="ChEBI" id="CHEBI:29035"/>
        <label>2</label>
    </ligand>
</feature>
<keyword evidence="2" id="KW-0436">Ligase</keyword>
<evidence type="ECO:0000256" key="7">
    <source>
        <dbReference type="ARBA" id="ARBA00047746"/>
    </source>
</evidence>
<evidence type="ECO:0000256" key="6">
    <source>
        <dbReference type="ARBA" id="ARBA00023211"/>
    </source>
</evidence>
<accession>A0AAW1PBR4</accession>
<feature type="binding site" evidence="10">
    <location>
        <position position="194"/>
    </location>
    <ligand>
        <name>Mn(2+)</name>
        <dbReference type="ChEBI" id="CHEBI:29035"/>
        <label>1</label>
    </ligand>
</feature>
<feature type="binding site" evidence="9">
    <location>
        <begin position="302"/>
        <end position="303"/>
    </location>
    <ligand>
        <name>GMP</name>
        <dbReference type="ChEBI" id="CHEBI:58115"/>
    </ligand>
</feature>
<organism evidence="11 12">
    <name type="scientific">Symbiochloris irregularis</name>
    <dbReference type="NCBI Taxonomy" id="706552"/>
    <lineage>
        <taxon>Eukaryota</taxon>
        <taxon>Viridiplantae</taxon>
        <taxon>Chlorophyta</taxon>
        <taxon>core chlorophytes</taxon>
        <taxon>Trebouxiophyceae</taxon>
        <taxon>Trebouxiales</taxon>
        <taxon>Trebouxiaceae</taxon>
        <taxon>Symbiochloris</taxon>
    </lineage>
</organism>
<keyword evidence="4 9" id="KW-0547">Nucleotide-binding</keyword>
<sequence>MSQKLWNFAFRRTRRQAATFAVAQGAQENLSESLPVVIETANVPVYLFAPKEEVEPEAIQQLIKLAESPMPVGFVSAMPDVHLGKGVTIGTVFASEAYIAPHAVGVDIGCGMCAVPVDGLFKDQIERKSLVQIQNLIKKYIPTGRHEHKNPLQQAKETIADISDESNIPSSWLEEALHDKKVANQLGTLGGGNHFIEVVYDEATEQVWIMLHSGSRNIGNKSAMHHDGIAKDWLAREGLDTPTGLNYMPIASDEGKRYLQDMEWCQRYAFHNRRFMLDLVAGAVEKVTKRTPDTSRVVNIHHNYCQCERCSWTDPTTGQQMEKSLWVTRKGATSAQHGQLGLIPGNMGVGSFLTRGKGNSASWNSCSHGAGRAMSRKKAMANIKQEDFVAQMAGIICDTDAKVRDEAPNAYKDLTKVMANQKDLVDVELRLLPLINVKGF</sequence>
<protein>
    <recommendedName>
        <fullName evidence="1">3'-phosphate/5'-hydroxy nucleic acid ligase</fullName>
        <ecNumber evidence="1">6.5.1.8</ecNumber>
    </recommendedName>
</protein>
<feature type="binding site" evidence="9">
    <location>
        <position position="351"/>
    </location>
    <ligand>
        <name>GMP</name>
        <dbReference type="ChEBI" id="CHEBI:58115"/>
    </ligand>
</feature>
<feature type="binding site" evidence="9">
    <location>
        <position position="438"/>
    </location>
    <ligand>
        <name>GMP</name>
        <dbReference type="ChEBI" id="CHEBI:58115"/>
    </ligand>
</feature>
<feature type="binding site" evidence="10">
    <location>
        <position position="302"/>
    </location>
    <ligand>
        <name>Mn(2+)</name>
        <dbReference type="ChEBI" id="CHEBI:29035"/>
        <label>2</label>
    </ligand>
</feature>
<comment type="caution">
    <text evidence="11">The sequence shown here is derived from an EMBL/GenBank/DDBJ whole genome shotgun (WGS) entry which is preliminary data.</text>
</comment>
<dbReference type="GO" id="GO:0006281">
    <property type="term" value="P:DNA repair"/>
    <property type="evidence" value="ECO:0007669"/>
    <property type="project" value="TreeGrafter"/>
</dbReference>
<name>A0AAW1PBR4_9CHLO</name>
<evidence type="ECO:0000256" key="2">
    <source>
        <dbReference type="ARBA" id="ARBA00022598"/>
    </source>
</evidence>
<dbReference type="AlphaFoldDB" id="A0AAW1PBR4"/>
<comment type="catalytic activity">
    <reaction evidence="7">
        <text>a 3'-end 3'-phospho-ribonucleotide-RNA + a 5'-end dephospho-ribonucleoside-RNA + GTP = a ribonucleotidyl-ribonucleotide-RNA + GMP + diphosphate</text>
        <dbReference type="Rhea" id="RHEA:68076"/>
        <dbReference type="Rhea" id="RHEA-COMP:10463"/>
        <dbReference type="Rhea" id="RHEA-COMP:13936"/>
        <dbReference type="Rhea" id="RHEA-COMP:17355"/>
        <dbReference type="ChEBI" id="CHEBI:33019"/>
        <dbReference type="ChEBI" id="CHEBI:37565"/>
        <dbReference type="ChEBI" id="CHEBI:58115"/>
        <dbReference type="ChEBI" id="CHEBI:83062"/>
        <dbReference type="ChEBI" id="CHEBI:138284"/>
        <dbReference type="ChEBI" id="CHEBI:173118"/>
        <dbReference type="EC" id="6.5.1.8"/>
    </reaction>
</comment>
<evidence type="ECO:0000256" key="9">
    <source>
        <dbReference type="PIRSR" id="PIRSR601233-2"/>
    </source>
</evidence>
<keyword evidence="12" id="KW-1185">Reference proteome</keyword>
<dbReference type="GO" id="GO:0030145">
    <property type="term" value="F:manganese ion binding"/>
    <property type="evidence" value="ECO:0007669"/>
    <property type="project" value="TreeGrafter"/>
</dbReference>
<dbReference type="Pfam" id="PF01139">
    <property type="entry name" value="RtcB"/>
    <property type="match status" value="1"/>
</dbReference>
<feature type="active site" description="GMP-histidine intermediate" evidence="8">
    <location>
        <position position="368"/>
    </location>
</feature>
<feature type="binding site" evidence="9">
    <location>
        <begin position="368"/>
        <end position="371"/>
    </location>
    <ligand>
        <name>GMP</name>
        <dbReference type="ChEBI" id="CHEBI:58115"/>
    </ligand>
</feature>
<evidence type="ECO:0000256" key="1">
    <source>
        <dbReference type="ARBA" id="ARBA00012726"/>
    </source>
</evidence>
<dbReference type="Proteomes" id="UP001465755">
    <property type="component" value="Unassembled WGS sequence"/>
</dbReference>
<gene>
    <name evidence="11" type="ORF">WJX73_005302</name>
</gene>
<dbReference type="EC" id="6.5.1.8" evidence="1"/>
<evidence type="ECO:0000256" key="8">
    <source>
        <dbReference type="PIRSR" id="PIRSR601233-1"/>
    </source>
</evidence>
<feature type="binding site" evidence="10">
    <location>
        <position position="107"/>
    </location>
    <ligand>
        <name>Mn(2+)</name>
        <dbReference type="ChEBI" id="CHEBI:29035"/>
        <label>1</label>
    </ligand>
</feature>
<dbReference type="GO" id="GO:0005525">
    <property type="term" value="F:GTP binding"/>
    <property type="evidence" value="ECO:0007669"/>
    <property type="project" value="UniProtKB-KW"/>
</dbReference>
<keyword evidence="6 10" id="KW-0464">Manganese</keyword>
<dbReference type="GO" id="GO:0042245">
    <property type="term" value="P:RNA repair"/>
    <property type="evidence" value="ECO:0007669"/>
    <property type="project" value="TreeGrafter"/>
</dbReference>
<keyword evidence="5 9" id="KW-0342">GTP-binding</keyword>
<dbReference type="PANTHER" id="PTHR43749:SF2">
    <property type="entry name" value="RNA-SPLICING LIGASE RTCB"/>
    <property type="match status" value="1"/>
</dbReference>
<dbReference type="GO" id="GO:0003909">
    <property type="term" value="F:DNA ligase activity"/>
    <property type="evidence" value="ECO:0007669"/>
    <property type="project" value="TreeGrafter"/>
</dbReference>
<feature type="binding site" evidence="9">
    <location>
        <begin position="193"/>
        <end position="197"/>
    </location>
    <ligand>
        <name>GMP</name>
        <dbReference type="ChEBI" id="CHEBI:58115"/>
    </ligand>
</feature>
<dbReference type="GO" id="GO:0006396">
    <property type="term" value="P:RNA processing"/>
    <property type="evidence" value="ECO:0007669"/>
    <property type="project" value="InterPro"/>
</dbReference>
<dbReference type="InterPro" id="IPR052915">
    <property type="entry name" value="RtcB-like"/>
</dbReference>
<evidence type="ECO:0000313" key="11">
    <source>
        <dbReference type="EMBL" id="KAK9807265.1"/>
    </source>
</evidence>
<evidence type="ECO:0000313" key="12">
    <source>
        <dbReference type="Proteomes" id="UP001465755"/>
    </source>
</evidence>
<evidence type="ECO:0000256" key="5">
    <source>
        <dbReference type="ARBA" id="ARBA00023134"/>
    </source>
</evidence>
<dbReference type="InterPro" id="IPR001233">
    <property type="entry name" value="RtcB"/>
</dbReference>
<dbReference type="SUPFAM" id="SSF103365">
    <property type="entry name" value="Hypothetical protein PH1602"/>
    <property type="match status" value="1"/>
</dbReference>